<sequence length="101" mass="10346">MLRWFLPNDAQGGNIGGRPVSNKTSATPGDTPASNKPAATGVEAVAQIYIGTPTSIITSMATMPEPHCARKSGGSKVCTSAANNKPTSSHSTMSSSIWVKA</sequence>
<keyword evidence="3" id="KW-1185">Reference proteome</keyword>
<feature type="compositionally biased region" description="Low complexity" evidence="1">
    <location>
        <begin position="87"/>
        <end position="101"/>
    </location>
</feature>
<accession>A0A7L6AMA4</accession>
<feature type="region of interest" description="Disordered" evidence="1">
    <location>
        <begin position="67"/>
        <end position="101"/>
    </location>
</feature>
<feature type="region of interest" description="Disordered" evidence="1">
    <location>
        <begin position="1"/>
        <end position="39"/>
    </location>
</feature>
<gene>
    <name evidence="2" type="ORF">HZT40_00020</name>
</gene>
<evidence type="ECO:0000313" key="2">
    <source>
        <dbReference type="EMBL" id="QLQ30256.1"/>
    </source>
</evidence>
<proteinExistence type="predicted"/>
<evidence type="ECO:0000313" key="3">
    <source>
        <dbReference type="Proteomes" id="UP000510621"/>
    </source>
</evidence>
<dbReference type="Proteomes" id="UP000510621">
    <property type="component" value="Chromosome"/>
</dbReference>
<evidence type="ECO:0000256" key="1">
    <source>
        <dbReference type="SAM" id="MobiDB-lite"/>
    </source>
</evidence>
<name>A0A7L6AMA4_9GAMM</name>
<dbReference type="EMBL" id="CP059265">
    <property type="protein sequence ID" value="QLQ30256.1"/>
    <property type="molecule type" value="Genomic_DNA"/>
</dbReference>
<organism evidence="2 3">
    <name type="scientific">Candidatus Thiothrix singaporensis</name>
    <dbReference type="NCBI Taxonomy" id="2799669"/>
    <lineage>
        <taxon>Bacteria</taxon>
        <taxon>Pseudomonadati</taxon>
        <taxon>Pseudomonadota</taxon>
        <taxon>Gammaproteobacteria</taxon>
        <taxon>Thiotrichales</taxon>
        <taxon>Thiotrichaceae</taxon>
        <taxon>Thiothrix</taxon>
    </lineage>
</organism>
<dbReference type="KEGG" id="this:HZT40_00020"/>
<reference evidence="2" key="1">
    <citation type="submission" date="2020-06" db="EMBL/GenBank/DDBJ databases">
        <title>Analysis procedures for assessing recovery of high quality, complete, closed genomes from Nanopore long read metagenome sequencing.</title>
        <authorList>
            <person name="Bessarab I."/>
            <person name="Arumugam K."/>
            <person name="Haryono M."/>
            <person name="Liu X."/>
            <person name="Roy S."/>
            <person name="Zuniga-Montanez R.E."/>
            <person name="Qiu G."/>
            <person name="Drautz-Moses D.I."/>
            <person name="Law Y.Y."/>
            <person name="Wuertz S."/>
            <person name="Lauro F.M."/>
            <person name="Huson D.H."/>
            <person name="Williams R.B."/>
        </authorList>
    </citation>
    <scope>NUCLEOTIDE SEQUENCE [LARGE SCALE GENOMIC DNA]</scope>
    <source>
        <strain evidence="2">SSD2</strain>
    </source>
</reference>
<dbReference type="AlphaFoldDB" id="A0A7L6AMA4"/>
<feature type="compositionally biased region" description="Polar residues" evidence="1">
    <location>
        <begin position="77"/>
        <end position="86"/>
    </location>
</feature>
<protein>
    <submittedName>
        <fullName evidence="2">Uncharacterized protein</fullName>
    </submittedName>
</protein>
<feature type="compositionally biased region" description="Polar residues" evidence="1">
    <location>
        <begin position="21"/>
        <end position="34"/>
    </location>
</feature>